<accession>A0AA35KPH6</accession>
<reference evidence="2" key="1">
    <citation type="submission" date="2022-12" db="EMBL/GenBank/DDBJ databases">
        <authorList>
            <person name="Alioto T."/>
            <person name="Alioto T."/>
            <person name="Gomez Garrido J."/>
        </authorList>
    </citation>
    <scope>NUCLEOTIDE SEQUENCE</scope>
</reference>
<dbReference type="AlphaFoldDB" id="A0AA35KPH6"/>
<protein>
    <submittedName>
        <fullName evidence="2">Uncharacterized protein</fullName>
    </submittedName>
</protein>
<sequence>MILSNKVLLKICQATFREKTYFTLCCINLTLLVIVIGSPLMLWHHYEDAQYLMLGWWTICDQLGCDAIFVINGYMEATQILSILAVLMSLIAVVSSRDLLSHLATVQICEALISSLANFSTGIILVCSLVITDMKLRTEVDTDGTRLTPFCGFFLACFVCILCFLLGTQSLLRHLGFTSAEERLCVEISPEKSTHHHTELQL</sequence>
<evidence type="ECO:0000256" key="1">
    <source>
        <dbReference type="SAM" id="Phobius"/>
    </source>
</evidence>
<proteinExistence type="predicted"/>
<organism evidence="2 3">
    <name type="scientific">Podarcis lilfordi</name>
    <name type="common">Lilford's wall lizard</name>
    <dbReference type="NCBI Taxonomy" id="74358"/>
    <lineage>
        <taxon>Eukaryota</taxon>
        <taxon>Metazoa</taxon>
        <taxon>Chordata</taxon>
        <taxon>Craniata</taxon>
        <taxon>Vertebrata</taxon>
        <taxon>Euteleostomi</taxon>
        <taxon>Lepidosauria</taxon>
        <taxon>Squamata</taxon>
        <taxon>Bifurcata</taxon>
        <taxon>Unidentata</taxon>
        <taxon>Episquamata</taxon>
        <taxon>Laterata</taxon>
        <taxon>Lacertibaenia</taxon>
        <taxon>Lacertidae</taxon>
        <taxon>Podarcis</taxon>
    </lineage>
</organism>
<name>A0AA35KPH6_9SAUR</name>
<evidence type="ECO:0000313" key="2">
    <source>
        <dbReference type="EMBL" id="CAI5781212.1"/>
    </source>
</evidence>
<dbReference type="EMBL" id="OX395133">
    <property type="protein sequence ID" value="CAI5781212.1"/>
    <property type="molecule type" value="Genomic_DNA"/>
</dbReference>
<keyword evidence="1" id="KW-0812">Transmembrane</keyword>
<gene>
    <name evidence="2" type="ORF">PODLI_1B005859</name>
</gene>
<keyword evidence="1" id="KW-0472">Membrane</keyword>
<evidence type="ECO:0000313" key="3">
    <source>
        <dbReference type="Proteomes" id="UP001178461"/>
    </source>
</evidence>
<keyword evidence="3" id="KW-1185">Reference proteome</keyword>
<keyword evidence="1" id="KW-1133">Transmembrane helix</keyword>
<feature type="transmembrane region" description="Helical" evidence="1">
    <location>
        <begin position="112"/>
        <end position="132"/>
    </location>
</feature>
<feature type="transmembrane region" description="Helical" evidence="1">
    <location>
        <begin position="147"/>
        <end position="167"/>
    </location>
</feature>
<feature type="transmembrane region" description="Helical" evidence="1">
    <location>
        <begin position="21"/>
        <end position="43"/>
    </location>
</feature>
<dbReference type="Proteomes" id="UP001178461">
    <property type="component" value="Chromosome 8"/>
</dbReference>
<feature type="transmembrane region" description="Helical" evidence="1">
    <location>
        <begin position="80"/>
        <end position="100"/>
    </location>
</feature>